<evidence type="ECO:0000256" key="11">
    <source>
        <dbReference type="SAM" id="Phobius"/>
    </source>
</evidence>
<proteinExistence type="inferred from homology"/>
<comment type="caution">
    <text evidence="14">The sequence shown here is derived from an EMBL/GenBank/DDBJ whole genome shotgun (WGS) entry which is preliminary data.</text>
</comment>
<dbReference type="PROSITE" id="PS51846">
    <property type="entry name" value="CNNM"/>
    <property type="match status" value="1"/>
</dbReference>
<dbReference type="InterPro" id="IPR002550">
    <property type="entry name" value="CNNM"/>
</dbReference>
<keyword evidence="7 9" id="KW-0129">CBS domain</keyword>
<evidence type="ECO:0000256" key="1">
    <source>
        <dbReference type="ARBA" id="ARBA00004651"/>
    </source>
</evidence>
<evidence type="ECO:0000256" key="4">
    <source>
        <dbReference type="ARBA" id="ARBA00022692"/>
    </source>
</evidence>
<feature type="transmembrane region" description="Helical" evidence="11">
    <location>
        <begin position="6"/>
        <end position="29"/>
    </location>
</feature>
<comment type="similarity">
    <text evidence="2">Belongs to the UPF0053 family.</text>
</comment>
<dbReference type="PANTHER" id="PTHR22777:SF32">
    <property type="entry name" value="UPF0053 INNER MEMBRANE PROTEIN YFJD"/>
    <property type="match status" value="1"/>
</dbReference>
<feature type="transmembrane region" description="Helical" evidence="11">
    <location>
        <begin position="94"/>
        <end position="114"/>
    </location>
</feature>
<dbReference type="GO" id="GO:0005886">
    <property type="term" value="C:plasma membrane"/>
    <property type="evidence" value="ECO:0007669"/>
    <property type="project" value="UniProtKB-SubCell"/>
</dbReference>
<keyword evidence="6 10" id="KW-1133">Transmembrane helix</keyword>
<accession>K1Z5B1</accession>
<dbReference type="InterPro" id="IPR046342">
    <property type="entry name" value="CBS_dom_sf"/>
</dbReference>
<dbReference type="SUPFAM" id="SSF56176">
    <property type="entry name" value="FAD-binding/transporter-associated domain-like"/>
    <property type="match status" value="1"/>
</dbReference>
<feature type="domain" description="CBS" evidence="12">
    <location>
        <begin position="271"/>
        <end position="332"/>
    </location>
</feature>
<evidence type="ECO:0000256" key="6">
    <source>
        <dbReference type="ARBA" id="ARBA00022989"/>
    </source>
</evidence>
<evidence type="ECO:0000256" key="5">
    <source>
        <dbReference type="ARBA" id="ARBA00022737"/>
    </source>
</evidence>
<dbReference type="Pfam" id="PF00571">
    <property type="entry name" value="CBS"/>
    <property type="match status" value="1"/>
</dbReference>
<evidence type="ECO:0000259" key="12">
    <source>
        <dbReference type="PROSITE" id="PS51371"/>
    </source>
</evidence>
<comment type="subcellular location">
    <subcellularLocation>
        <location evidence="1">Cell membrane</location>
        <topology evidence="1">Multi-pass membrane protein</topology>
    </subcellularLocation>
</comment>
<keyword evidence="8 10" id="KW-0472">Membrane</keyword>
<feature type="domain" description="CNNM transmembrane" evidence="13">
    <location>
        <begin position="1"/>
        <end position="190"/>
    </location>
</feature>
<evidence type="ECO:0000259" key="13">
    <source>
        <dbReference type="PROSITE" id="PS51846"/>
    </source>
</evidence>
<name>K1Z5B1_9BACT</name>
<keyword evidence="5" id="KW-0677">Repeat</keyword>
<dbReference type="InterPro" id="IPR000644">
    <property type="entry name" value="CBS_dom"/>
</dbReference>
<reference evidence="14" key="1">
    <citation type="journal article" date="2012" name="Science">
        <title>Fermentation, hydrogen, and sulfur metabolism in multiple uncultivated bacterial phyla.</title>
        <authorList>
            <person name="Wrighton K.C."/>
            <person name="Thomas B.C."/>
            <person name="Sharon I."/>
            <person name="Miller C.S."/>
            <person name="Castelle C.J."/>
            <person name="VerBerkmoes N.C."/>
            <person name="Wilkins M.J."/>
            <person name="Hettich R.L."/>
            <person name="Lipton M.S."/>
            <person name="Williams K.H."/>
            <person name="Long P.E."/>
            <person name="Banfield J.F."/>
        </authorList>
    </citation>
    <scope>NUCLEOTIDE SEQUENCE [LARGE SCALE GENOMIC DNA]</scope>
</reference>
<dbReference type="EMBL" id="AMFJ01028789">
    <property type="protein sequence ID" value="EKD44647.1"/>
    <property type="molecule type" value="Genomic_DNA"/>
</dbReference>
<evidence type="ECO:0000256" key="8">
    <source>
        <dbReference type="ARBA" id="ARBA00023136"/>
    </source>
</evidence>
<dbReference type="Pfam" id="PF01595">
    <property type="entry name" value="CNNM"/>
    <property type="match status" value="1"/>
</dbReference>
<dbReference type="InterPro" id="IPR016169">
    <property type="entry name" value="FAD-bd_PCMH_sub2"/>
</dbReference>
<evidence type="ECO:0000256" key="9">
    <source>
        <dbReference type="PROSITE-ProRule" id="PRU00703"/>
    </source>
</evidence>
<dbReference type="InterPro" id="IPR044751">
    <property type="entry name" value="Ion_transp-like_CBS"/>
</dbReference>
<dbReference type="Gene3D" id="3.30.465.10">
    <property type="match status" value="1"/>
</dbReference>
<evidence type="ECO:0008006" key="15">
    <source>
        <dbReference type="Google" id="ProtNLM"/>
    </source>
</evidence>
<gene>
    <name evidence="14" type="ORF">ACD_71C00058G0003</name>
</gene>
<dbReference type="GO" id="GO:0050660">
    <property type="term" value="F:flavin adenine dinucleotide binding"/>
    <property type="evidence" value="ECO:0007669"/>
    <property type="project" value="InterPro"/>
</dbReference>
<feature type="transmembrane region" description="Helical" evidence="11">
    <location>
        <begin position="126"/>
        <end position="148"/>
    </location>
</feature>
<dbReference type="InterPro" id="IPR036318">
    <property type="entry name" value="FAD-bd_PCMH-like_sf"/>
</dbReference>
<dbReference type="Gene3D" id="3.10.580.10">
    <property type="entry name" value="CBS-domain"/>
    <property type="match status" value="1"/>
</dbReference>
<evidence type="ECO:0000256" key="3">
    <source>
        <dbReference type="ARBA" id="ARBA00022475"/>
    </source>
</evidence>
<dbReference type="CDD" id="cd04590">
    <property type="entry name" value="CBS_pair_CorC_HlyC_assoc"/>
    <property type="match status" value="1"/>
</dbReference>
<dbReference type="PROSITE" id="PS51371">
    <property type="entry name" value="CBS"/>
    <property type="match status" value="1"/>
</dbReference>
<evidence type="ECO:0000256" key="10">
    <source>
        <dbReference type="PROSITE-ProRule" id="PRU01193"/>
    </source>
</evidence>
<evidence type="ECO:0000313" key="14">
    <source>
        <dbReference type="EMBL" id="EKD44647.1"/>
    </source>
</evidence>
<feature type="transmembrane region" description="Helical" evidence="11">
    <location>
        <begin position="58"/>
        <end position="82"/>
    </location>
</feature>
<sequence length="399" mass="45889">MDPTSLFLFILLIVWSAFFSGTEMALMIMSQHKIDSLLKEWKSWASALKKIKSKNDKLLITILIWNNLANVWASSLAAVYSIQLAEKLNISGSYGIGIATWAVTLILLLFWEITPKSICSKYSEKISLAVAPIYVFFMYILSPITYFVEFFVRGTNFIFWGKNTSDKMTLEELEAFIDMSHKEWVVEKEEHKKIKSILDLSDTEAFSVMTPRVSVDFAKIDMTVDELCQQLMDSSHTRLPVCGEDTDDVDYVVTFREAFTWQKAWMGTKKLSELDLEKIIKIPLTKRIDRVFEIFQKSHKHIALVLDEHGGVAGIITLEDIIEEVFGDIKDENDREDIYIRRCSDGSLMIKGNVVVDDLLDEFNLEHQDIHLDEEYLGETVGYLIISMLERFPVNDEVL</sequence>
<keyword evidence="3" id="KW-1003">Cell membrane</keyword>
<evidence type="ECO:0000256" key="7">
    <source>
        <dbReference type="ARBA" id="ARBA00023122"/>
    </source>
</evidence>
<dbReference type="AlphaFoldDB" id="K1Z5B1"/>
<dbReference type="SUPFAM" id="SSF54631">
    <property type="entry name" value="CBS-domain pair"/>
    <property type="match status" value="1"/>
</dbReference>
<evidence type="ECO:0000256" key="2">
    <source>
        <dbReference type="ARBA" id="ARBA00006337"/>
    </source>
</evidence>
<organism evidence="14">
    <name type="scientific">uncultured bacterium</name>
    <name type="common">gcode 4</name>
    <dbReference type="NCBI Taxonomy" id="1234023"/>
    <lineage>
        <taxon>Bacteria</taxon>
        <taxon>environmental samples</taxon>
    </lineage>
</organism>
<keyword evidence="4 10" id="KW-0812">Transmembrane</keyword>
<feature type="non-terminal residue" evidence="14">
    <location>
        <position position="399"/>
    </location>
</feature>
<protein>
    <recommendedName>
        <fullName evidence="15">Hemolysin</fullName>
    </recommendedName>
</protein>
<dbReference type="PANTHER" id="PTHR22777">
    <property type="entry name" value="HEMOLYSIN-RELATED"/>
    <property type="match status" value="1"/>
</dbReference>